<dbReference type="GO" id="GO:0036503">
    <property type="term" value="P:ERAD pathway"/>
    <property type="evidence" value="ECO:0007669"/>
    <property type="project" value="TreeGrafter"/>
</dbReference>
<evidence type="ECO:0000313" key="6">
    <source>
        <dbReference type="Proteomes" id="UP000796880"/>
    </source>
</evidence>
<evidence type="ECO:0000259" key="4">
    <source>
        <dbReference type="Pfam" id="PF03152"/>
    </source>
</evidence>
<accession>A0A8K0MGW3</accession>
<organism evidence="5 6">
    <name type="scientific">Rhamnella rubrinervis</name>
    <dbReference type="NCBI Taxonomy" id="2594499"/>
    <lineage>
        <taxon>Eukaryota</taxon>
        <taxon>Viridiplantae</taxon>
        <taxon>Streptophyta</taxon>
        <taxon>Embryophyta</taxon>
        <taxon>Tracheophyta</taxon>
        <taxon>Spermatophyta</taxon>
        <taxon>Magnoliopsida</taxon>
        <taxon>eudicotyledons</taxon>
        <taxon>Gunneridae</taxon>
        <taxon>Pentapetalae</taxon>
        <taxon>rosids</taxon>
        <taxon>fabids</taxon>
        <taxon>Rosales</taxon>
        <taxon>Rhamnaceae</taxon>
        <taxon>rhamnoid group</taxon>
        <taxon>Rhamneae</taxon>
        <taxon>Rhamnella</taxon>
    </lineage>
</organism>
<dbReference type="GO" id="GO:0031593">
    <property type="term" value="F:polyubiquitin modification-dependent protein binding"/>
    <property type="evidence" value="ECO:0007669"/>
    <property type="project" value="TreeGrafter"/>
</dbReference>
<proteinExistence type="inferred from homology"/>
<dbReference type="AlphaFoldDB" id="A0A8K0MGW3"/>
<dbReference type="Proteomes" id="UP000796880">
    <property type="component" value="Unassembled WGS sequence"/>
</dbReference>
<protein>
    <recommendedName>
        <fullName evidence="4">Ubiquitin fusion degradation protein UFD1 N-terminal subdomain 1 domain-containing protein</fullName>
    </recommendedName>
</protein>
<comment type="caution">
    <text evidence="5">The sequence shown here is derived from an EMBL/GenBank/DDBJ whole genome shotgun (WGS) entry which is preliminary data.</text>
</comment>
<keyword evidence="2" id="KW-0833">Ubl conjugation pathway</keyword>
<evidence type="ECO:0000256" key="3">
    <source>
        <dbReference type="SAM" id="MobiDB-lite"/>
    </source>
</evidence>
<gene>
    <name evidence="5" type="ORF">FNV43_RR14917</name>
</gene>
<dbReference type="InterPro" id="IPR042299">
    <property type="entry name" value="Ufd1-like_Nn"/>
</dbReference>
<name>A0A8K0MGW3_9ROSA</name>
<feature type="compositionally biased region" description="Low complexity" evidence="3">
    <location>
        <begin position="8"/>
        <end position="50"/>
    </location>
</feature>
<evidence type="ECO:0000313" key="5">
    <source>
        <dbReference type="EMBL" id="KAF3445223.1"/>
    </source>
</evidence>
<dbReference type="GO" id="GO:0006511">
    <property type="term" value="P:ubiquitin-dependent protein catabolic process"/>
    <property type="evidence" value="ECO:0007669"/>
    <property type="project" value="InterPro"/>
</dbReference>
<dbReference type="OrthoDB" id="422728at2759"/>
<dbReference type="PANTHER" id="PTHR12555">
    <property type="entry name" value="UBIQUITIN FUSION DEGRADATON PROTEIN 1"/>
    <property type="match status" value="1"/>
</dbReference>
<feature type="region of interest" description="Disordered" evidence="3">
    <location>
        <begin position="254"/>
        <end position="287"/>
    </location>
</feature>
<dbReference type="EMBL" id="VOIH02000006">
    <property type="protein sequence ID" value="KAF3445223.1"/>
    <property type="molecule type" value="Genomic_DNA"/>
</dbReference>
<comment type="similarity">
    <text evidence="1">Belongs to the UFD1 family.</text>
</comment>
<feature type="compositionally biased region" description="Basic residues" evidence="3">
    <location>
        <begin position="260"/>
        <end position="287"/>
    </location>
</feature>
<feature type="compositionally biased region" description="Acidic residues" evidence="3">
    <location>
        <begin position="51"/>
        <end position="60"/>
    </location>
</feature>
<sequence length="287" mass="32382">MGNQSPESTHLSSDSTDQSSESIDYMWESCDQSSESSDEYCSYSSDQSSETSDDSWESNDEAYDHHEYHSCPFEQPYRCYPMSGSIQNGDRVILPESALDRLSRMVIQYPMSFELRNPKTQKLTHCGVLEFSSEEGLVLLPNWMMEKMGFEPGDMAMIKNLNLAKETKPPSSSSAISIIDTDCEVDLAPPLDYKKPEKPAEISDKIKPVAEEEVGFRAFTGVGRRLDGNHVTNHSTDSATKLGTKIVFRRLETVAESRKQSGKSRAKGKQRRRKRKVFRHSLAKVVD</sequence>
<dbReference type="InterPro" id="IPR055417">
    <property type="entry name" value="UFD1_N1"/>
</dbReference>
<dbReference type="PANTHER" id="PTHR12555:SF13">
    <property type="entry name" value="UBIQUITIN RECOGNITION FACTOR IN ER-ASSOCIATED DEGRADATION PROTEIN 1"/>
    <property type="match status" value="1"/>
</dbReference>
<dbReference type="GO" id="GO:0034098">
    <property type="term" value="C:VCP-NPL4-UFD1 AAA ATPase complex"/>
    <property type="evidence" value="ECO:0007669"/>
    <property type="project" value="TreeGrafter"/>
</dbReference>
<dbReference type="Pfam" id="PF03152">
    <property type="entry name" value="UFD1_N1"/>
    <property type="match status" value="1"/>
</dbReference>
<dbReference type="InterPro" id="IPR004854">
    <property type="entry name" value="Ufd1-like"/>
</dbReference>
<dbReference type="Gene3D" id="2.40.40.50">
    <property type="entry name" value="Ubiquitin fusion degradation protein UFD1, N-terminal domain"/>
    <property type="match status" value="1"/>
</dbReference>
<reference evidence="5" key="1">
    <citation type="submission" date="2020-03" db="EMBL/GenBank/DDBJ databases">
        <title>A high-quality chromosome-level genome assembly of a woody plant with both climbing and erect habits, Rhamnella rubrinervis.</title>
        <authorList>
            <person name="Lu Z."/>
            <person name="Yang Y."/>
            <person name="Zhu X."/>
            <person name="Sun Y."/>
        </authorList>
    </citation>
    <scope>NUCLEOTIDE SEQUENCE</scope>
    <source>
        <strain evidence="5">BYM</strain>
        <tissue evidence="5">Leaf</tissue>
    </source>
</reference>
<feature type="region of interest" description="Disordered" evidence="3">
    <location>
        <begin position="1"/>
        <end position="60"/>
    </location>
</feature>
<evidence type="ECO:0000256" key="1">
    <source>
        <dbReference type="ARBA" id="ARBA00006043"/>
    </source>
</evidence>
<keyword evidence="6" id="KW-1185">Reference proteome</keyword>
<evidence type="ECO:0000256" key="2">
    <source>
        <dbReference type="ARBA" id="ARBA00022786"/>
    </source>
</evidence>
<feature type="domain" description="Ubiquitin fusion degradation protein UFD1 N-terminal subdomain 1" evidence="4">
    <location>
        <begin position="73"/>
        <end position="163"/>
    </location>
</feature>